<evidence type="ECO:0000313" key="3">
    <source>
        <dbReference type="EMBL" id="GAA1739111.1"/>
    </source>
</evidence>
<dbReference type="SUPFAM" id="SSF47413">
    <property type="entry name" value="lambda repressor-like DNA-binding domains"/>
    <property type="match status" value="1"/>
</dbReference>
<gene>
    <name evidence="3" type="ORF">GCM10009809_38140</name>
</gene>
<dbReference type="InterPro" id="IPR010982">
    <property type="entry name" value="Lambda_DNA-bd_dom_sf"/>
</dbReference>
<dbReference type="Gene3D" id="1.10.260.40">
    <property type="entry name" value="lambda repressor-like DNA-binding domains"/>
    <property type="match status" value="1"/>
</dbReference>
<organism evidence="3 4">
    <name type="scientific">Isoptericola hypogeus</name>
    <dbReference type="NCBI Taxonomy" id="300179"/>
    <lineage>
        <taxon>Bacteria</taxon>
        <taxon>Bacillati</taxon>
        <taxon>Actinomycetota</taxon>
        <taxon>Actinomycetes</taxon>
        <taxon>Micrococcales</taxon>
        <taxon>Promicromonosporaceae</taxon>
        <taxon>Isoptericola</taxon>
    </lineage>
</organism>
<evidence type="ECO:0000256" key="1">
    <source>
        <dbReference type="SAM" id="MobiDB-lite"/>
    </source>
</evidence>
<feature type="domain" description="HTH cro/C1-type" evidence="2">
    <location>
        <begin position="17"/>
        <end position="77"/>
    </location>
</feature>
<evidence type="ECO:0000259" key="2">
    <source>
        <dbReference type="PROSITE" id="PS50943"/>
    </source>
</evidence>
<protein>
    <recommendedName>
        <fullName evidence="2">HTH cro/C1-type domain-containing protein</fullName>
    </recommendedName>
</protein>
<feature type="compositionally biased region" description="Basic and acidic residues" evidence="1">
    <location>
        <begin position="263"/>
        <end position="275"/>
    </location>
</feature>
<keyword evidence="4" id="KW-1185">Reference proteome</keyword>
<dbReference type="InterPro" id="IPR001387">
    <property type="entry name" value="Cro/C1-type_HTH"/>
</dbReference>
<feature type="region of interest" description="Disordered" evidence="1">
    <location>
        <begin position="255"/>
        <end position="292"/>
    </location>
</feature>
<comment type="caution">
    <text evidence="3">The sequence shown here is derived from an EMBL/GenBank/DDBJ whole genome shotgun (WGS) entry which is preliminary data.</text>
</comment>
<name>A0ABN2JUQ3_9MICO</name>
<dbReference type="CDD" id="cd00093">
    <property type="entry name" value="HTH_XRE"/>
    <property type="match status" value="1"/>
</dbReference>
<proteinExistence type="predicted"/>
<dbReference type="EMBL" id="BAAAPM010000009">
    <property type="protein sequence ID" value="GAA1739111.1"/>
    <property type="molecule type" value="Genomic_DNA"/>
</dbReference>
<reference evidence="3 4" key="1">
    <citation type="journal article" date="2019" name="Int. J. Syst. Evol. Microbiol.">
        <title>The Global Catalogue of Microorganisms (GCM) 10K type strain sequencing project: providing services to taxonomists for standard genome sequencing and annotation.</title>
        <authorList>
            <consortium name="The Broad Institute Genomics Platform"/>
            <consortium name="The Broad Institute Genome Sequencing Center for Infectious Disease"/>
            <person name="Wu L."/>
            <person name="Ma J."/>
        </authorList>
    </citation>
    <scope>NUCLEOTIDE SEQUENCE [LARGE SCALE GENOMIC DNA]</scope>
    <source>
        <strain evidence="3 4">JCM 15589</strain>
    </source>
</reference>
<accession>A0ABN2JUQ3</accession>
<sequence>MSNDWSDGWTARIGLRIREERLNQGLSTQDLADRTAELGYPMARASVGNFETRPRSKIYLQDVVILAAALGVPPVELLYPLEPLVIWTAGPGLDDAGAYATLRNVSVPMLPGEVEPAHRAAGWFTGGFGRSIEARVAAMGAVARFVERQRLLAMLEGEDEAGELRERAEAAGAPPPEEFLPVLRMEVYDLAVAADAACRTHDAVAERARDRRAAVPAEDRRSVEEYAAQQPDPFIAEPARRPDVHYVFGIGPQPALRSVGQDQRPHVRLDRERMRPSSYYETDLSGRGTGFA</sequence>
<evidence type="ECO:0000313" key="4">
    <source>
        <dbReference type="Proteomes" id="UP001501138"/>
    </source>
</evidence>
<dbReference type="Proteomes" id="UP001501138">
    <property type="component" value="Unassembled WGS sequence"/>
</dbReference>
<dbReference type="PROSITE" id="PS50943">
    <property type="entry name" value="HTH_CROC1"/>
    <property type="match status" value="1"/>
</dbReference>